<dbReference type="InterPro" id="IPR046357">
    <property type="entry name" value="PPIase_dom_sf"/>
</dbReference>
<organism evidence="5 6">
    <name type="scientific">Pendulispora brunnea</name>
    <dbReference type="NCBI Taxonomy" id="2905690"/>
    <lineage>
        <taxon>Bacteria</taxon>
        <taxon>Pseudomonadati</taxon>
        <taxon>Myxococcota</taxon>
        <taxon>Myxococcia</taxon>
        <taxon>Myxococcales</taxon>
        <taxon>Sorangiineae</taxon>
        <taxon>Pendulisporaceae</taxon>
        <taxon>Pendulispora</taxon>
    </lineage>
</organism>
<gene>
    <name evidence="5" type="ORF">LZC95_37080</name>
</gene>
<name>A0ABZ2JZX6_9BACT</name>
<dbReference type="SUPFAM" id="SSF54534">
    <property type="entry name" value="FKBP-like"/>
    <property type="match status" value="1"/>
</dbReference>
<evidence type="ECO:0000313" key="6">
    <source>
        <dbReference type="Proteomes" id="UP001379533"/>
    </source>
</evidence>
<evidence type="ECO:0000256" key="1">
    <source>
        <dbReference type="PROSITE-ProRule" id="PRU00278"/>
    </source>
</evidence>
<evidence type="ECO:0000256" key="2">
    <source>
        <dbReference type="SAM" id="MobiDB-lite"/>
    </source>
</evidence>
<dbReference type="SUPFAM" id="SSF109998">
    <property type="entry name" value="Triger factor/SurA peptide-binding domain-like"/>
    <property type="match status" value="1"/>
</dbReference>
<dbReference type="InterPro" id="IPR027304">
    <property type="entry name" value="Trigger_fact/SurA_dom_sf"/>
</dbReference>
<reference evidence="5 6" key="1">
    <citation type="submission" date="2021-12" db="EMBL/GenBank/DDBJ databases">
        <title>Discovery of the Pendulisporaceae a myxobacterial family with distinct sporulation behavior and unique specialized metabolism.</title>
        <authorList>
            <person name="Garcia R."/>
            <person name="Popoff A."/>
            <person name="Bader C.D."/>
            <person name="Loehr J."/>
            <person name="Walesch S."/>
            <person name="Walt C."/>
            <person name="Boldt J."/>
            <person name="Bunk B."/>
            <person name="Haeckl F.J.F.P.J."/>
            <person name="Gunesch A.P."/>
            <person name="Birkelbach J."/>
            <person name="Nuebel U."/>
            <person name="Pietschmann T."/>
            <person name="Bach T."/>
            <person name="Mueller R."/>
        </authorList>
    </citation>
    <scope>NUCLEOTIDE SEQUENCE [LARGE SCALE GENOMIC DNA]</scope>
    <source>
        <strain evidence="5 6">MSr12523</strain>
    </source>
</reference>
<dbReference type="EMBL" id="CP089982">
    <property type="protein sequence ID" value="WXA92054.1"/>
    <property type="molecule type" value="Genomic_DNA"/>
</dbReference>
<keyword evidence="1 5" id="KW-0413">Isomerase</keyword>
<dbReference type="PANTHER" id="PTHR47245:SF2">
    <property type="entry name" value="PEPTIDYL-PROLYL CIS-TRANS ISOMERASE HP_0175-RELATED"/>
    <property type="match status" value="1"/>
</dbReference>
<evidence type="ECO:0000259" key="4">
    <source>
        <dbReference type="PROSITE" id="PS50198"/>
    </source>
</evidence>
<feature type="transmembrane region" description="Helical" evidence="3">
    <location>
        <begin position="12"/>
        <end position="31"/>
    </location>
</feature>
<feature type="region of interest" description="Disordered" evidence="2">
    <location>
        <begin position="433"/>
        <end position="502"/>
    </location>
</feature>
<dbReference type="EC" id="5.2.1.8" evidence="5"/>
<keyword evidence="3" id="KW-1133">Transmembrane helix</keyword>
<dbReference type="InterPro" id="IPR000297">
    <property type="entry name" value="PPIase_PpiC"/>
</dbReference>
<feature type="compositionally biased region" description="Low complexity" evidence="2">
    <location>
        <begin position="442"/>
        <end position="451"/>
    </location>
</feature>
<dbReference type="Gene3D" id="3.10.50.40">
    <property type="match status" value="1"/>
</dbReference>
<dbReference type="Gene3D" id="1.10.4030.10">
    <property type="entry name" value="Porin chaperone SurA, peptide-binding domain"/>
    <property type="match status" value="1"/>
</dbReference>
<dbReference type="PROSITE" id="PS50198">
    <property type="entry name" value="PPIC_PPIASE_2"/>
    <property type="match status" value="1"/>
</dbReference>
<protein>
    <submittedName>
        <fullName evidence="5">Peptidylprolyl isomerase</fullName>
        <ecNumber evidence="5">5.2.1.8</ecNumber>
    </submittedName>
</protein>
<accession>A0ABZ2JZX6</accession>
<keyword evidence="1" id="KW-0697">Rotamase</keyword>
<dbReference type="PANTHER" id="PTHR47245">
    <property type="entry name" value="PEPTIDYLPROLYL ISOMERASE"/>
    <property type="match status" value="1"/>
</dbReference>
<evidence type="ECO:0000256" key="3">
    <source>
        <dbReference type="SAM" id="Phobius"/>
    </source>
</evidence>
<dbReference type="Pfam" id="PF13624">
    <property type="entry name" value="SurA_N_3"/>
    <property type="match status" value="1"/>
</dbReference>
<feature type="region of interest" description="Disordered" evidence="2">
    <location>
        <begin position="587"/>
        <end position="607"/>
    </location>
</feature>
<dbReference type="RefSeq" id="WP_394842674.1">
    <property type="nucleotide sequence ID" value="NZ_CP089982.1"/>
</dbReference>
<evidence type="ECO:0000313" key="5">
    <source>
        <dbReference type="EMBL" id="WXA92054.1"/>
    </source>
</evidence>
<dbReference type="GO" id="GO:0003755">
    <property type="term" value="F:peptidyl-prolyl cis-trans isomerase activity"/>
    <property type="evidence" value="ECO:0007669"/>
    <property type="project" value="UniProtKB-EC"/>
</dbReference>
<proteinExistence type="predicted"/>
<feature type="compositionally biased region" description="Basic and acidic residues" evidence="2">
    <location>
        <begin position="452"/>
        <end position="464"/>
    </location>
</feature>
<dbReference type="Pfam" id="PF00639">
    <property type="entry name" value="Rotamase"/>
    <property type="match status" value="1"/>
</dbReference>
<keyword evidence="6" id="KW-1185">Reference proteome</keyword>
<dbReference type="Proteomes" id="UP001379533">
    <property type="component" value="Chromosome"/>
</dbReference>
<dbReference type="InterPro" id="IPR050245">
    <property type="entry name" value="PrsA_foldase"/>
</dbReference>
<feature type="domain" description="PpiC" evidence="4">
    <location>
        <begin position="264"/>
        <end position="366"/>
    </location>
</feature>
<sequence length="607" mass="66177">MLDLFRKKGVTSFIYGAIIIGMVLVFVLEFGPSAGQKKASFSTACVANVKGRCIDPKDFSGAYRLLIPRDEDGVRRAKQMGLRRVALDGLIERELLVSEAQRLGLTVTKEELDDTIYDGFIHVSVPAENPQVAYQLRIGDGRMYAGFKDPKTKRFDLNVYKRTIRNLMGRSEIEFREEQEHELLAAKMRDVIRAPVRVSEVEALEAYISEKSSATVEHVAVKTSYAGKYGVPVTDADVSKWAADKENEKQITALVDARKEDAKPKPNVIRHILVRVEKGATPEQKGIALGKLAEAAARIKKGEAFADIAREYSADPGSAARGGDVGTETKGFVTPFKNAADALKPGEMTTKAIETQFGYHLIAKDDPAKAAEIEAALKKDAARELYVKGKALEAAKDIANKIQAGLKAGKNADDAIREATLMLKRPTSAIPLLPVQSEEPAAADAGAPKTDAGAKDAKDGKDAKAAVAQKELTPENDPDRPKLETSSSFNRGGDPIPGLSPETSQKVLAFAFEGKAGELYAEPLRTDDGFTVIRLKEQKTATKDEFEKDRDTYMQTLLAGKQTEALAVYVKRLREAAKNEIKIDENYLKDPNARDGGVPQDLDEEGP</sequence>
<keyword evidence="3" id="KW-0812">Transmembrane</keyword>
<keyword evidence="3" id="KW-0472">Membrane</keyword>